<proteinExistence type="predicted"/>
<feature type="chain" id="PRO_5003836450" evidence="2">
    <location>
        <begin position="17"/>
        <end position="183"/>
    </location>
</feature>
<protein>
    <submittedName>
        <fullName evidence="3">Uncharacterized protein</fullName>
    </submittedName>
</protein>
<reference evidence="3 4" key="1">
    <citation type="journal article" date="2012" name="Genome Biol.">
        <title>Genome and low-iron response of an oceanic diatom adapted to chronic iron limitation.</title>
        <authorList>
            <person name="Lommer M."/>
            <person name="Specht M."/>
            <person name="Roy A.S."/>
            <person name="Kraemer L."/>
            <person name="Andreson R."/>
            <person name="Gutowska M.A."/>
            <person name="Wolf J."/>
            <person name="Bergner S.V."/>
            <person name="Schilhabel M.B."/>
            <person name="Klostermeier U.C."/>
            <person name="Beiko R.G."/>
            <person name="Rosenstiel P."/>
            <person name="Hippler M."/>
            <person name="Laroche J."/>
        </authorList>
    </citation>
    <scope>NUCLEOTIDE SEQUENCE [LARGE SCALE GENOMIC DNA]</scope>
    <source>
        <strain evidence="3 4">CCMP1005</strain>
    </source>
</reference>
<keyword evidence="2" id="KW-0732">Signal</keyword>
<name>K0RQK0_THAOC</name>
<gene>
    <name evidence="3" type="ORF">THAOC_25730</name>
</gene>
<dbReference type="AlphaFoldDB" id="K0RQK0"/>
<sequence>MAFHTLLLLLSSSIHWYPNSRLPGSSTALNGTSMTRTRTLDPDRAHAQEVVGDGTNGQVRPFEEALGKFHTGNFFPIVAGAFGEVNEDASKLVTNLARLTAKTDFGKSLSPLVSQSRKGGAFPIMQSQFRRALGCLIARGQAQHLLKRRHYARPSARETYQTAEDNHSKHRSRPQASMPGYAR</sequence>
<evidence type="ECO:0000313" key="3">
    <source>
        <dbReference type="EMBL" id="EJK54624.1"/>
    </source>
</evidence>
<dbReference type="Proteomes" id="UP000266841">
    <property type="component" value="Unassembled WGS sequence"/>
</dbReference>
<organism evidence="3 4">
    <name type="scientific">Thalassiosira oceanica</name>
    <name type="common">Marine diatom</name>
    <dbReference type="NCBI Taxonomy" id="159749"/>
    <lineage>
        <taxon>Eukaryota</taxon>
        <taxon>Sar</taxon>
        <taxon>Stramenopiles</taxon>
        <taxon>Ochrophyta</taxon>
        <taxon>Bacillariophyta</taxon>
        <taxon>Coscinodiscophyceae</taxon>
        <taxon>Thalassiosirophycidae</taxon>
        <taxon>Thalassiosirales</taxon>
        <taxon>Thalassiosiraceae</taxon>
        <taxon>Thalassiosira</taxon>
    </lineage>
</organism>
<keyword evidence="4" id="KW-1185">Reference proteome</keyword>
<evidence type="ECO:0000256" key="2">
    <source>
        <dbReference type="SAM" id="SignalP"/>
    </source>
</evidence>
<dbReference type="OrthoDB" id="55737at2759"/>
<feature type="region of interest" description="Disordered" evidence="1">
    <location>
        <begin position="148"/>
        <end position="183"/>
    </location>
</feature>
<dbReference type="EMBL" id="AGNL01035549">
    <property type="protein sequence ID" value="EJK54624.1"/>
    <property type="molecule type" value="Genomic_DNA"/>
</dbReference>
<evidence type="ECO:0000256" key="1">
    <source>
        <dbReference type="SAM" id="MobiDB-lite"/>
    </source>
</evidence>
<comment type="caution">
    <text evidence="3">The sequence shown here is derived from an EMBL/GenBank/DDBJ whole genome shotgun (WGS) entry which is preliminary data.</text>
</comment>
<evidence type="ECO:0000313" key="4">
    <source>
        <dbReference type="Proteomes" id="UP000266841"/>
    </source>
</evidence>
<feature type="signal peptide" evidence="2">
    <location>
        <begin position="1"/>
        <end position="16"/>
    </location>
</feature>
<accession>K0RQK0</accession>